<sequence>MNHAMNAFRLPEEIWMNVFKYLPKSDKMNVRSCCRHFKRLVDHRCLWKDETVVLRRLKSYNSNFWKTLRKRMLTSVVVINIHEKDWKHIVTNLPWLRSVTIDSSNVDSDVLTNLSRLKELKRLVIRTLPRYSGLAKKMALLPQLEHLSLCRVHNAVRSEILSAVSQLCNLTSLHYHEGHSPIPKQTFHDLLNGLPKLRHLSLRMWPNHGSLPDDYLNISRVVLDSSGLHHGNKGLTSLELLNYMDPMLSPVALDHLPFLQNLTVKYIRRVTEAGNKCHLRAWLKSLSHLTELTVNYGHPLSVYADVLPRKLKNMSLSGMMVESGAMVLAGSKVPDLLHLCYDPFVFNGHSCLEEISRFFTQLQSLKVRYYSVSERDLMGLGRMQQLRRLVILGARPDNCPISSELLAELQMQTEHRIQVVLAGDAREPAACSCDQY</sequence>
<dbReference type="PANTHER" id="PTHR15140">
    <property type="entry name" value="TUBULIN-SPECIFIC CHAPERONE E"/>
    <property type="match status" value="1"/>
</dbReference>
<evidence type="ECO:0000313" key="3">
    <source>
        <dbReference type="Proteomes" id="UP001591681"/>
    </source>
</evidence>
<dbReference type="InterPro" id="IPR032675">
    <property type="entry name" value="LRR_dom_sf"/>
</dbReference>
<protein>
    <recommendedName>
        <fullName evidence="1">F-box domain-containing protein</fullName>
    </recommendedName>
</protein>
<proteinExistence type="predicted"/>
<comment type="caution">
    <text evidence="2">The sequence shown here is derived from an EMBL/GenBank/DDBJ whole genome shotgun (WGS) entry which is preliminary data.</text>
</comment>
<dbReference type="EMBL" id="JBHFQA010000005">
    <property type="protein sequence ID" value="KAL2099115.1"/>
    <property type="molecule type" value="Genomic_DNA"/>
</dbReference>
<gene>
    <name evidence="2" type="ORF">ACEWY4_005595</name>
</gene>
<reference evidence="2 3" key="1">
    <citation type="submission" date="2024-09" db="EMBL/GenBank/DDBJ databases">
        <title>A chromosome-level genome assembly of Gray's grenadier anchovy, Coilia grayii.</title>
        <authorList>
            <person name="Fu Z."/>
        </authorList>
    </citation>
    <scope>NUCLEOTIDE SEQUENCE [LARGE SCALE GENOMIC DNA]</scope>
    <source>
        <strain evidence="2">G4</strain>
        <tissue evidence="2">Muscle</tissue>
    </source>
</reference>
<dbReference type="SUPFAM" id="SSF52047">
    <property type="entry name" value="RNI-like"/>
    <property type="match status" value="1"/>
</dbReference>
<dbReference type="AlphaFoldDB" id="A0ABD1KIS2"/>
<dbReference type="InterPro" id="IPR001810">
    <property type="entry name" value="F-box_dom"/>
</dbReference>
<dbReference type="PROSITE" id="PS50181">
    <property type="entry name" value="FBOX"/>
    <property type="match status" value="1"/>
</dbReference>
<dbReference type="SMART" id="SM00256">
    <property type="entry name" value="FBOX"/>
    <property type="match status" value="1"/>
</dbReference>
<keyword evidence="3" id="KW-1185">Reference proteome</keyword>
<accession>A0ABD1KIS2</accession>
<dbReference type="PANTHER" id="PTHR15140:SF37">
    <property type="entry name" value="UBIQUITIN-LIKE DOMAIN-CONTAINING PROTEIN"/>
    <property type="match status" value="1"/>
</dbReference>
<evidence type="ECO:0000313" key="2">
    <source>
        <dbReference type="EMBL" id="KAL2099115.1"/>
    </source>
</evidence>
<evidence type="ECO:0000259" key="1">
    <source>
        <dbReference type="PROSITE" id="PS50181"/>
    </source>
</evidence>
<name>A0ABD1KIS2_9TELE</name>
<dbReference type="Gene3D" id="3.80.10.10">
    <property type="entry name" value="Ribonuclease Inhibitor"/>
    <property type="match status" value="2"/>
</dbReference>
<dbReference type="Proteomes" id="UP001591681">
    <property type="component" value="Unassembled WGS sequence"/>
</dbReference>
<dbReference type="Pfam" id="PF12937">
    <property type="entry name" value="F-box-like"/>
    <property type="match status" value="1"/>
</dbReference>
<feature type="domain" description="F-box" evidence="1">
    <location>
        <begin position="4"/>
        <end position="50"/>
    </location>
</feature>
<organism evidence="2 3">
    <name type="scientific">Coilia grayii</name>
    <name type="common">Gray's grenadier anchovy</name>
    <dbReference type="NCBI Taxonomy" id="363190"/>
    <lineage>
        <taxon>Eukaryota</taxon>
        <taxon>Metazoa</taxon>
        <taxon>Chordata</taxon>
        <taxon>Craniata</taxon>
        <taxon>Vertebrata</taxon>
        <taxon>Euteleostomi</taxon>
        <taxon>Actinopterygii</taxon>
        <taxon>Neopterygii</taxon>
        <taxon>Teleostei</taxon>
        <taxon>Clupei</taxon>
        <taxon>Clupeiformes</taxon>
        <taxon>Clupeoidei</taxon>
        <taxon>Engraulidae</taxon>
        <taxon>Coilinae</taxon>
        <taxon>Coilia</taxon>
    </lineage>
</organism>
<dbReference type="SUPFAM" id="SSF81383">
    <property type="entry name" value="F-box domain"/>
    <property type="match status" value="1"/>
</dbReference>
<dbReference type="InterPro" id="IPR036047">
    <property type="entry name" value="F-box-like_dom_sf"/>
</dbReference>